<organism evidence="2 3">
    <name type="scientific">Streptomyces macrosporus</name>
    <dbReference type="NCBI Taxonomy" id="44032"/>
    <lineage>
        <taxon>Bacteria</taxon>
        <taxon>Bacillati</taxon>
        <taxon>Actinomycetota</taxon>
        <taxon>Actinomycetes</taxon>
        <taxon>Kitasatosporales</taxon>
        <taxon>Streptomycetaceae</taxon>
        <taxon>Streptomyces</taxon>
    </lineage>
</organism>
<name>A0ABN3KBI8_9ACTN</name>
<feature type="region of interest" description="Disordered" evidence="1">
    <location>
        <begin position="58"/>
        <end position="127"/>
    </location>
</feature>
<feature type="region of interest" description="Disordered" evidence="1">
    <location>
        <begin position="1"/>
        <end position="38"/>
    </location>
</feature>
<comment type="caution">
    <text evidence="2">The sequence shown here is derived from an EMBL/GenBank/DDBJ whole genome shotgun (WGS) entry which is preliminary data.</text>
</comment>
<dbReference type="RefSeq" id="WP_344325904.1">
    <property type="nucleotide sequence ID" value="NZ_BAAASZ010000028.1"/>
</dbReference>
<gene>
    <name evidence="2" type="ORF">GCM10010405_42460</name>
</gene>
<accession>A0ABN3KBI8</accession>
<reference evidence="2 3" key="1">
    <citation type="journal article" date="2019" name="Int. J. Syst. Evol. Microbiol.">
        <title>The Global Catalogue of Microorganisms (GCM) 10K type strain sequencing project: providing services to taxonomists for standard genome sequencing and annotation.</title>
        <authorList>
            <consortium name="The Broad Institute Genomics Platform"/>
            <consortium name="The Broad Institute Genome Sequencing Center for Infectious Disease"/>
            <person name="Wu L."/>
            <person name="Ma J."/>
        </authorList>
    </citation>
    <scope>NUCLEOTIDE SEQUENCE [LARGE SCALE GENOMIC DNA]</scope>
    <source>
        <strain evidence="2 3">JCM 6305</strain>
    </source>
</reference>
<sequence length="194" mass="20259">MNIPTPPPPQQPGRFGPPNPHPYGPVPPPNTRQAARRKALITHGAVAFAALLVGAVMGGGDEAGATDTPAKAGPRPTVTVTATETAEADPAPTVTETVTAEPKKAEPKKTEKPEPATGFSGTGEYLVGEDIAPGTYKTEGPEDEWGCYWERAKDSSGEFDSIITNNNLQGPGRVTVAKGEVFKTNGCLEWKKAG</sequence>
<proteinExistence type="predicted"/>
<dbReference type="EMBL" id="BAAASZ010000028">
    <property type="protein sequence ID" value="GAA2454108.1"/>
    <property type="molecule type" value="Genomic_DNA"/>
</dbReference>
<feature type="compositionally biased region" description="Pro residues" evidence="1">
    <location>
        <begin position="1"/>
        <end position="30"/>
    </location>
</feature>
<dbReference type="Proteomes" id="UP001501638">
    <property type="component" value="Unassembled WGS sequence"/>
</dbReference>
<evidence type="ECO:0000256" key="1">
    <source>
        <dbReference type="SAM" id="MobiDB-lite"/>
    </source>
</evidence>
<feature type="compositionally biased region" description="Low complexity" evidence="1">
    <location>
        <begin position="76"/>
        <end position="100"/>
    </location>
</feature>
<evidence type="ECO:0000313" key="2">
    <source>
        <dbReference type="EMBL" id="GAA2454108.1"/>
    </source>
</evidence>
<keyword evidence="3" id="KW-1185">Reference proteome</keyword>
<evidence type="ECO:0008006" key="4">
    <source>
        <dbReference type="Google" id="ProtNLM"/>
    </source>
</evidence>
<feature type="compositionally biased region" description="Basic and acidic residues" evidence="1">
    <location>
        <begin position="101"/>
        <end position="114"/>
    </location>
</feature>
<protein>
    <recommendedName>
        <fullName evidence="4">Secreted protein</fullName>
    </recommendedName>
</protein>
<evidence type="ECO:0000313" key="3">
    <source>
        <dbReference type="Proteomes" id="UP001501638"/>
    </source>
</evidence>